<dbReference type="InterPro" id="IPR011050">
    <property type="entry name" value="Pectin_lyase_fold/virulence"/>
</dbReference>
<dbReference type="Pfam" id="PF12545">
    <property type="entry name" value="DUF3739"/>
    <property type="match status" value="1"/>
</dbReference>
<sequence precursor="true">MAVKSKPLFFPVHRSPVEGARQALFLGASAMVLLAALGTGEAFAGPSATTRAVARLAATGAGAPSVAVPVVPGVTPNAAMAAARALQNATRVQQAVNLAQQAQVAGRQAASALISKAPNGLVAGGLAPATDAAYATGGMLLWQGANTPTQSTSTSGRILVDIKQTDSRAILSWDTFNVGANTTLNFDQSQNGVAQPDWIVLNRVVGQLNPVTGLRDPSKTPAPSQILGAITAQGTVLVINQNGVLFGGTSQINTRSLIASSLEVGRGVSRDAAGVVHDRTIADRNADFLTGGLLGVNVSANDLGVSTFSAMNDPTGLGPATIEGAITVDAGAQITAGDGGLILLAGPQVVNSGMLSAQRGQVSLVSGRSFILTASDGSATSLDPNVRGLVVGRGHAVTGGGAGGFYVRNSASGLIQSREGYASLYGAVINEGVITATTSVSRNGSIDLGGANGDAIQLAPGSVIAITPDDTGSIPQDAQSLAAFKPSRVTLGNAASQIEIGSNSLIYAPGATVEVGSKPGVDTDSTATAGYANARIFIDSGATIDVAGLKNVIVPASRNVIVIDPVKGNELADSPLYRQGFLNGAKIYLDPRISGVREDGVAYIGSPLISAESYAQQVGVTASELLTKGGAVTLGVPSASPTAGVVTQAPDVIVKRGATIDISGGWRTFEAGRVRTTRLIDANGGIVDIGYADPNATYVGVYEGFVDVQPRFGVTRTYVSPILDGGDFVPSYTEGTDAGSLTIKSSQPLFEGTLYADAFPGLAQKQAGQVGTAKPVLYGDRRRLQAVSSQLPSGGLLSIQELGLSPNGVTGGGDIRIIDGAMPATADSLTYGQSLVIDGQGNLSMAARPVESMIPAAQRGVLTFGADTLSAMGLGQLSLFTSGALTVESGADLTLTPGGVFTATTGRAITIDGDITAASGTIALETVATGRGSVFKADPAGPGSYDVTINGQLSTAGLWTNDLGASSDDLGGAAYVDGGKVSISAAPRALLTDDVVPTSSGSGPATNVDISGSILIDGPRSRIDVSSGGYVATDGDLDLTARGGAVTLTSDTTYFQLTAPPGQGYVAGQAPGIRVTGLANGAAPIVPVNPSEITARVSIGQDTIVGHGFAGGGTFSLTTPAIAFGDGVASTGTELPLDFFSKAGFSTYTIKSYGTDLSPNTFNNGLGGYNAVLKTQVLTVGDGQTLNLTQSGYSTRPDAAQTAALRTLRTGGAVTSVLTAGVQPQAWDQAPISLTFDGLIELKVAQGGQIIGAPGARIGASQILNQGTIRLAGGAINQVKSLPALYATTTGPNAALSAASLSDIFTVKPDGTIDEAAPSKIDPTRTNRQVAAQGGIYLTGDLPADVGVQLDAGSVTDLSGVSIRNPYAIGVDGRQIVTGRVYGGGAITTAPTRRQQGALFADSTFSRGVYRNLSYQSGSFSAAVLAADVQGSDFIAAPGAAVNLSGVSDTFDQLQADGGYAPTLQWSSAGALSLGAGGVLTGATITAKGGGPAAAGGVLVLSNPTLTQNDPTSPTRNLFSANQIEAAGFDTLVVRGALRGQGDVALTLDGAFELTSPVYDGVASLNDPSVRQNLSPVVGAIGQLDITASYVRLDGAFQSLATPAVGTAGTGQVTLHAQSMDVAGAVLFDRSVANTTFDVTGDLRFSGVAPYQVAFDVGTAAPSLAGQLAVNGNLLLRAGQVYATTGSSVFVSSAASDGVLTVERASSATPATPYSAGSNLTLQAASIVQNGVLRAPLGVLTLGGNSASLFAPATRSVVLGEGGITSVSAAGLSIPYGTTTDQTEYFFNPTNANPLTAPPTGVLTLAAGAVTTAAGATVDISGGGDVYAYEFVPGPGGTRDVLSQFNPDVFTGNDGYQYADHRQVYAIVPGLSDGSISPYDPIYSSNYGELYQAANAGRRVYLEGGQGLAAGWYTLLPAQYALLPGGMRVVENTAASGVAAGATAVRRDGTLVTTGRYGGVGGVEESRVRVFEVQSQSVIHAGSNIVQTSANTAFAAAAAKRGEASPVLPRDAGRLVFAPLTSLDLNGRLVTTPGKGGRGGQADISGQAIEIVTQRGTPTAGVIQLDADQLSGLNVDSLLIGGVRTDRADGSTGLAVTANTITVANNATAPLTGPEILLAVDGAGSRLTIQDGATITATASSAVQRTGDYLIDGAGASMTGQGALVRVTSGSDRDVVRTNVDAVSTGGLVVGAATLIGKSMLLDSSAGFTIAPTATLAADTLTLSASEIHFADAPDSLAGLVLTPGLQAALGRAQGLRLRTANRIDFAAGDYHFGDLTLVAPGVALAGGSGDVRIFADDLRLESRSVATAACGASGPLACGTGALTLDGRTVTLGDGALHTYGAGGGVSVNAREGLFYDGKGSLDVGAAGLTIQTPFLGDRAAQVASSGATPTIPSLSLVSTGVVTIANAAGGARPTAAGVAGSSLTIAGRSLSVSGVDVRATAGKLTLTATDALTIGAGALIETPGYAKSFGDAVDPYSVSAPGGLLTLTSVNGDVRMAAGSTLSVGGGLGASGTLAVNAGKGEAVFGGAVDASTPDGGARFALNQAGGFDLSGFVRSTKGGFDGGMDVQTGAGDLVLADGLALKARSVSLVADGGQVAVDGSIDTSGANGGDIRLFGATGVTLGSKAVLNARALGYDDSATRTAEGGTVQLGVGQSGAIDVATGAKIDVGARHDKARLVTTVENGVVNYRQVAADTGGALVLRAPVLGPAGGQTVDVHFAGSVVGADSVVLEGYRAFDLAAIAADSRFTGVTVAGQTATLNLAATAAGRENFLAGTGVGTLSDFIKTFDVSSIYGRLGGLAGQANFHARPGVELNYDGSILLASNWNLGAGTVDVAGAMNAGLMAAHPGISGAVYVVPGSEGRILANYTDMTYHVGGKATGEGGVLTLRATDDVTLNGSLTDGFFTFADQSDPAYLNRALGGGTRTYDGVLNSTCTGSCVVGDFTTGAAPANTVTVNFPGATGLGNQEINTANPAPYNAAANSPAALGVGAGGKGDAIGSAELFPLIETAGGTRAVDSWSYQITAGARASDAGVFSVDPLRVQAGAAGNLKVAGTATYSYGGVAGNSSLTNTLLLGVANGDKVAADQWVQAQMAQNPGLTTQSYTRLQWTSAPAALRTVLAQRALAFLAQHPGEVALTGPANAPTGVSTSLSLAGAFLAQFANDWPTLKANYSAPRASTPSPTTVTTTTLMRTGTGSITLAAAGDIDLRNGEAVTYRNILTGADAPGPGPTAYQVGGVAVYTAGHRVIPEAIDAVDPKTGAALVLDPSAYSQPAVLKAQTAGGGAVRGLALSQPVYATGGGDVSLLAGGDVLSRRDLYTAAWVDDLQIQNLTGLAGYVGTGEQPWRMGFVGMATDLRINPQLFTEGAGTLGGGDIRVVAGGDVSDLSVVADTTVTTANVAEAGGAARPGRTLLTFGGGDVMIEAGGEMLGGRIDMGAGQGEIRVGGDLIRAAGTDNGLRLRLSDATINLSVRGAALVEGITALGVKRNASSGNIDANATSTANALGFYAQDAGVSVLSNGNLTIANSATLRGDGGATNTQAANALEAIYPGSLSAVSLSGDLAFGSNTEILLTPTARGTLTLAAGGDIAPATIAMLDNDPGVTPGVFSRFIRSGSFAASGMAFDFPVVLPTTSLAARRLLHNPRVPRSGDAAPNRIYAGGDIGALSLSTPKQTRIGAGRDIVNMMFFGQNLNVGDVTRVVAGRDITATTVVRGAPLGFVGLTDPLPVLQGNSFVIGGPGTLSLEAGRDLGPFLNSAIDDFQAASDIVQPRHITFGGGVMSVGNEWNPWLAPVGANLDIQFGVAKGADFTALRETYLDPTNLAQFPDYLFVQAEDEHGAIITDRTKPIYGPALVAWMQANAGETLQAAFGTTKVDYVQAYQAFTGLSALRQRGFLQQVYFNELTVTSIPGPSFQKYSRGYTAVNTLFPASRGYTANDLTGGSNGANLLVRTGDLDLRLATIQTARGGDISILGPGGRVLAGSTVSTAQQAARRNYAGRGLFSAFGAPVAQISAIPIGFEGVLTLRGGDISSFTDGDFILNQSRLFTEQGGDVAMWSSNGDLNAGQGPKTSPNFPPVVVKVSDNANSEVDQTSAVSGAGIAAFQPAPGVAPPNAYLIAPRGTVDAGDAGVRVAGNLFVAALSVANADNFKASGSAIGVPTAAAAPVVGAETSAAGNAVTQAAQQAVRGRDRPDRSIITVDVLGFGEADSCPTPNDPKCPR</sequence>
<dbReference type="InterPro" id="IPR050909">
    <property type="entry name" value="Bact_Autotransporter_VF"/>
</dbReference>
<dbReference type="STRING" id="366602.Caul_2110"/>
<name>B0T7Q0_CAUSK</name>
<evidence type="ECO:0000313" key="2">
    <source>
        <dbReference type="EMBL" id="ABZ71238.1"/>
    </source>
</evidence>
<dbReference type="OrthoDB" id="1776524at2"/>
<protein>
    <submittedName>
        <fullName evidence="2">Filamentous haemagglutinin family outer membrane protein</fullName>
    </submittedName>
</protein>
<dbReference type="KEGG" id="cak:Caul_2110"/>
<dbReference type="InterPro" id="IPR008638">
    <property type="entry name" value="FhaB/CdiA-like_TPS"/>
</dbReference>
<dbReference type="PANTHER" id="PTHR12338">
    <property type="entry name" value="AUTOTRANSPORTER"/>
    <property type="match status" value="1"/>
</dbReference>
<dbReference type="InterPro" id="IPR012334">
    <property type="entry name" value="Pectin_lyas_fold"/>
</dbReference>
<gene>
    <name evidence="2" type="ordered locus">Caul_2110</name>
</gene>
<dbReference type="EMBL" id="CP000927">
    <property type="protein sequence ID" value="ABZ71238.1"/>
    <property type="molecule type" value="Genomic_DNA"/>
</dbReference>
<dbReference type="SMART" id="SM00912">
    <property type="entry name" value="Haemagg_act"/>
    <property type="match status" value="1"/>
</dbReference>
<dbReference type="Gene3D" id="2.160.20.10">
    <property type="entry name" value="Single-stranded right-handed beta-helix, Pectin lyase-like"/>
    <property type="match status" value="1"/>
</dbReference>
<dbReference type="PANTHER" id="PTHR12338:SF5">
    <property type="entry name" value="ANTIGEN 43-RELATED"/>
    <property type="match status" value="1"/>
</dbReference>
<dbReference type="SUPFAM" id="SSF51126">
    <property type="entry name" value="Pectin lyase-like"/>
    <property type="match status" value="1"/>
</dbReference>
<proteinExistence type="predicted"/>
<dbReference type="InterPro" id="IPR021026">
    <property type="entry name" value="Filamn_hemagglutn_DUF3739"/>
</dbReference>
<organism evidence="2">
    <name type="scientific">Caulobacter sp. (strain K31)</name>
    <dbReference type="NCBI Taxonomy" id="366602"/>
    <lineage>
        <taxon>Bacteria</taxon>
        <taxon>Pseudomonadati</taxon>
        <taxon>Pseudomonadota</taxon>
        <taxon>Alphaproteobacteria</taxon>
        <taxon>Caulobacterales</taxon>
        <taxon>Caulobacteraceae</taxon>
        <taxon>Caulobacter</taxon>
    </lineage>
</organism>
<reference evidence="2" key="1">
    <citation type="submission" date="2008-01" db="EMBL/GenBank/DDBJ databases">
        <title>Complete sequence of chromosome of Caulobacter sp. K31.</title>
        <authorList>
            <consortium name="US DOE Joint Genome Institute"/>
            <person name="Copeland A."/>
            <person name="Lucas S."/>
            <person name="Lapidus A."/>
            <person name="Barry K."/>
            <person name="Glavina del Rio T."/>
            <person name="Dalin E."/>
            <person name="Tice H."/>
            <person name="Pitluck S."/>
            <person name="Bruce D."/>
            <person name="Goodwin L."/>
            <person name="Thompson L.S."/>
            <person name="Brettin T."/>
            <person name="Detter J.C."/>
            <person name="Han C."/>
            <person name="Schmutz J."/>
            <person name="Larimer F."/>
            <person name="Land M."/>
            <person name="Hauser L."/>
            <person name="Kyrpides N."/>
            <person name="Kim E."/>
            <person name="Stephens C."/>
            <person name="Richardson P."/>
        </authorList>
    </citation>
    <scope>NUCLEOTIDE SEQUENCE [LARGE SCALE GENOMIC DNA]</scope>
    <source>
        <strain evidence="2">K31</strain>
    </source>
</reference>
<dbReference type="NCBIfam" id="TIGR01901">
    <property type="entry name" value="adhes_NPXG"/>
    <property type="match status" value="1"/>
</dbReference>
<evidence type="ECO:0000259" key="1">
    <source>
        <dbReference type="SMART" id="SM00912"/>
    </source>
</evidence>
<accession>B0T7Q0</accession>
<dbReference type="HOGENOM" id="CLU_000163_1_0_5"/>
<dbReference type="eggNOG" id="COG3210">
    <property type="taxonomic scope" value="Bacteria"/>
</dbReference>
<feature type="domain" description="Filamentous haemagglutinin FhaB/tRNA nuclease CdiA-like TPS" evidence="1">
    <location>
        <begin position="145"/>
        <end position="268"/>
    </location>
</feature>